<feature type="domain" description="Tc1-like transposase DDE" evidence="2">
    <location>
        <begin position="55"/>
        <end position="186"/>
    </location>
</feature>
<accession>F0W8A0</accession>
<dbReference type="AlphaFoldDB" id="F0W8A0"/>
<dbReference type="GO" id="GO:0006313">
    <property type="term" value="P:DNA transposition"/>
    <property type="evidence" value="ECO:0007669"/>
    <property type="project" value="InterPro"/>
</dbReference>
<gene>
    <name evidence="3" type="primary">AlNc14C33G2994</name>
    <name evidence="3" type="ORF">ALNC14_034430</name>
</gene>
<dbReference type="InterPro" id="IPR036397">
    <property type="entry name" value="RNaseH_sf"/>
</dbReference>
<organism evidence="3">
    <name type="scientific">Albugo laibachii Nc14</name>
    <dbReference type="NCBI Taxonomy" id="890382"/>
    <lineage>
        <taxon>Eukaryota</taxon>
        <taxon>Sar</taxon>
        <taxon>Stramenopiles</taxon>
        <taxon>Oomycota</taxon>
        <taxon>Peronosporomycetes</taxon>
        <taxon>Albuginales</taxon>
        <taxon>Albuginaceae</taxon>
        <taxon>Albugo</taxon>
    </lineage>
</organism>
<dbReference type="GO" id="GO:0003677">
    <property type="term" value="F:DNA binding"/>
    <property type="evidence" value="ECO:0007669"/>
    <property type="project" value="InterPro"/>
</dbReference>
<dbReference type="InterPro" id="IPR052338">
    <property type="entry name" value="Transposase_5"/>
</dbReference>
<dbReference type="PANTHER" id="PTHR23022:SF135">
    <property type="entry name" value="SI:DKEY-77F5.3"/>
    <property type="match status" value="1"/>
</dbReference>
<name>F0W8A0_9STRA</name>
<evidence type="ECO:0000259" key="1">
    <source>
        <dbReference type="Pfam" id="PF01498"/>
    </source>
</evidence>
<dbReference type="InterPro" id="IPR038717">
    <property type="entry name" value="Tc1-like_DDE_dom"/>
</dbReference>
<protein>
    <submittedName>
        <fullName evidence="3">PREDICTED: similar to predicted protein putative</fullName>
    </submittedName>
</protein>
<proteinExistence type="predicted"/>
<evidence type="ECO:0000313" key="3">
    <source>
        <dbReference type="EMBL" id="CCA17300.1"/>
    </source>
</evidence>
<dbReference type="Gene3D" id="3.30.420.10">
    <property type="entry name" value="Ribonuclease H-like superfamily/Ribonuclease H"/>
    <property type="match status" value="1"/>
</dbReference>
<evidence type="ECO:0000259" key="2">
    <source>
        <dbReference type="Pfam" id="PF13358"/>
    </source>
</evidence>
<sequence>MRLATTVRNRLKATGLNGRSSRKKPYLSKVHKSKRLAYAKRMLAALPREEDWANVLFTDEASVQLNGSTGEMSVWRRTSETFAEKCTTATHKNVRTSLMVWSSIASNGVGTIHFCDRTVNGEYYRKLLQEEIPTTRALLGLPTPFVQDNAPAHRAKLMKDCVDESQLTDFMHPPQSPDLNPIENFLLPQRAATLSTR</sequence>
<dbReference type="InterPro" id="IPR002492">
    <property type="entry name" value="Transposase_Tc1-like"/>
</dbReference>
<dbReference type="EMBL" id="FR824078">
    <property type="protein sequence ID" value="CCA17300.1"/>
    <property type="molecule type" value="Genomic_DNA"/>
</dbReference>
<reference evidence="3" key="2">
    <citation type="submission" date="2011-02" db="EMBL/GenBank/DDBJ databases">
        <authorList>
            <person name="MacLean D."/>
        </authorList>
    </citation>
    <scope>NUCLEOTIDE SEQUENCE</scope>
</reference>
<dbReference type="PANTHER" id="PTHR23022">
    <property type="entry name" value="TRANSPOSABLE ELEMENT-RELATED"/>
    <property type="match status" value="1"/>
</dbReference>
<dbReference type="Pfam" id="PF01498">
    <property type="entry name" value="HTH_Tnp_Tc3_2"/>
    <property type="match status" value="1"/>
</dbReference>
<reference evidence="3" key="1">
    <citation type="journal article" date="2011" name="PLoS Biol.">
        <title>Gene gain and loss during evolution of obligate parasitism in the white rust pathogen of Arabidopsis thaliana.</title>
        <authorList>
            <person name="Kemen E."/>
            <person name="Gardiner A."/>
            <person name="Schultz-Larsen T."/>
            <person name="Kemen A.C."/>
            <person name="Balmuth A.L."/>
            <person name="Robert-Seilaniantz A."/>
            <person name="Bailey K."/>
            <person name="Holub E."/>
            <person name="Studholme D.J."/>
            <person name="Maclean D."/>
            <person name="Jones J.D."/>
        </authorList>
    </citation>
    <scope>NUCLEOTIDE SEQUENCE</scope>
</reference>
<dbReference type="Pfam" id="PF13358">
    <property type="entry name" value="DDE_3"/>
    <property type="match status" value="1"/>
</dbReference>
<dbReference type="HOGENOM" id="CLU_033666_0_6_1"/>
<feature type="domain" description="Transposase Tc1-like" evidence="1">
    <location>
        <begin position="5"/>
        <end position="42"/>
    </location>
</feature>
<dbReference type="GO" id="GO:0015074">
    <property type="term" value="P:DNA integration"/>
    <property type="evidence" value="ECO:0007669"/>
    <property type="project" value="InterPro"/>
</dbReference>